<feature type="signal peptide" evidence="5">
    <location>
        <begin position="1"/>
        <end position="20"/>
    </location>
</feature>
<evidence type="ECO:0000256" key="3">
    <source>
        <dbReference type="ARBA" id="ARBA00022801"/>
    </source>
</evidence>
<dbReference type="Pfam" id="PF00657">
    <property type="entry name" value="Lipase_GDSL"/>
    <property type="match status" value="1"/>
</dbReference>
<evidence type="ECO:0000256" key="2">
    <source>
        <dbReference type="ARBA" id="ARBA00022729"/>
    </source>
</evidence>
<dbReference type="InterPro" id="IPR036514">
    <property type="entry name" value="SGNH_hydro_sf"/>
</dbReference>
<dbReference type="PANTHER" id="PTHR22835:SF660">
    <property type="entry name" value="GDSL ESTERASE_LIPASE"/>
    <property type="match status" value="1"/>
</dbReference>
<protein>
    <recommendedName>
        <fullName evidence="8">GDSL esterase/lipase</fullName>
    </recommendedName>
</protein>
<dbReference type="AlphaFoldDB" id="A0AAV5D7U9"/>
<name>A0AAV5D7U9_ELECO</name>
<keyword evidence="3" id="KW-0378">Hydrolase</keyword>
<dbReference type="PANTHER" id="PTHR22835">
    <property type="entry name" value="ZINC FINGER FYVE DOMAIN CONTAINING PROTEIN"/>
    <property type="match status" value="1"/>
</dbReference>
<dbReference type="SUPFAM" id="SSF52266">
    <property type="entry name" value="SGNH hydrolase"/>
    <property type="match status" value="1"/>
</dbReference>
<evidence type="ECO:0000256" key="5">
    <source>
        <dbReference type="SAM" id="SignalP"/>
    </source>
</evidence>
<comment type="similarity">
    <text evidence="1">Belongs to the 'GDSL' lipolytic enzyme family.</text>
</comment>
<dbReference type="GO" id="GO:0016788">
    <property type="term" value="F:hydrolase activity, acting on ester bonds"/>
    <property type="evidence" value="ECO:0007669"/>
    <property type="project" value="InterPro"/>
</dbReference>
<sequence length="379" mass="41124">MAIPVTALLLFIACLHGALGAVHPHKPLITSIFSFGDSYADTGNFIRLAAPSTPTIPFNNSPYGETFFGHPTGRASDGRLVLDFIADALGLPFVPPYLAKDDHDFSFSEGSNFAVIGATALNLSYFLEQNITSVPPFNSSLSVQLGWFEQLKPRLCNSTRQGCDCYLGRSLFFMGEFGGNDYVFFLAANKTVEQTRAFVPAVVNAIADGVERLIQHGAKRIVVPGSIPMGCAPIILTLYASPNVWDYDSYGCLRKMNGLARHHNTLLRRQVQALRNRHPRKTIVFADYYRPVLAFLQKPAVFGFDGSSPLVECCGAGGDKYNYNATAVCGLPGATACADPSGAVNWDGIHLTEAAYREIAKAWLRGPLAQPPILLSKLV</sequence>
<organism evidence="6 7">
    <name type="scientific">Eleusine coracana subsp. coracana</name>
    <dbReference type="NCBI Taxonomy" id="191504"/>
    <lineage>
        <taxon>Eukaryota</taxon>
        <taxon>Viridiplantae</taxon>
        <taxon>Streptophyta</taxon>
        <taxon>Embryophyta</taxon>
        <taxon>Tracheophyta</taxon>
        <taxon>Spermatophyta</taxon>
        <taxon>Magnoliopsida</taxon>
        <taxon>Liliopsida</taxon>
        <taxon>Poales</taxon>
        <taxon>Poaceae</taxon>
        <taxon>PACMAD clade</taxon>
        <taxon>Chloridoideae</taxon>
        <taxon>Cynodonteae</taxon>
        <taxon>Eleusininae</taxon>
        <taxon>Eleusine</taxon>
    </lineage>
</organism>
<evidence type="ECO:0008006" key="8">
    <source>
        <dbReference type="Google" id="ProtNLM"/>
    </source>
</evidence>
<reference evidence="6" key="2">
    <citation type="submission" date="2021-12" db="EMBL/GenBank/DDBJ databases">
        <title>Resequencing data analysis of finger millet.</title>
        <authorList>
            <person name="Hatakeyama M."/>
            <person name="Aluri S."/>
            <person name="Balachadran M.T."/>
            <person name="Sivarajan S.R."/>
            <person name="Poveda L."/>
            <person name="Shimizu-Inatsugi R."/>
            <person name="Schlapbach R."/>
            <person name="Sreeman S.M."/>
            <person name="Shimizu K.K."/>
        </authorList>
    </citation>
    <scope>NUCLEOTIDE SEQUENCE</scope>
</reference>
<evidence type="ECO:0000256" key="1">
    <source>
        <dbReference type="ARBA" id="ARBA00008668"/>
    </source>
</evidence>
<dbReference type="InterPro" id="IPR035669">
    <property type="entry name" value="SGNH_plant_lipase-like"/>
</dbReference>
<accession>A0AAV5D7U9</accession>
<dbReference type="InterPro" id="IPR001087">
    <property type="entry name" value="GDSL"/>
</dbReference>
<evidence type="ECO:0000313" key="7">
    <source>
        <dbReference type="Proteomes" id="UP001054889"/>
    </source>
</evidence>
<keyword evidence="7" id="KW-1185">Reference proteome</keyword>
<reference evidence="6" key="1">
    <citation type="journal article" date="2018" name="DNA Res.">
        <title>Multiple hybrid de novo genome assembly of finger millet, an orphan allotetraploid crop.</title>
        <authorList>
            <person name="Hatakeyama M."/>
            <person name="Aluri S."/>
            <person name="Balachadran M.T."/>
            <person name="Sivarajan S.R."/>
            <person name="Patrignani A."/>
            <person name="Gruter S."/>
            <person name="Poveda L."/>
            <person name="Shimizu-Inatsugi R."/>
            <person name="Baeten J."/>
            <person name="Francoijs K.J."/>
            <person name="Nataraja K.N."/>
            <person name="Reddy Y.A.N."/>
            <person name="Phadnis S."/>
            <person name="Ravikumar R.L."/>
            <person name="Schlapbach R."/>
            <person name="Sreeman S.M."/>
            <person name="Shimizu K.K."/>
        </authorList>
    </citation>
    <scope>NUCLEOTIDE SEQUENCE</scope>
</reference>
<evidence type="ECO:0000256" key="4">
    <source>
        <dbReference type="ARBA" id="ARBA00023180"/>
    </source>
</evidence>
<dbReference type="Proteomes" id="UP001054889">
    <property type="component" value="Unassembled WGS sequence"/>
</dbReference>
<keyword evidence="4" id="KW-0325">Glycoprotein</keyword>
<gene>
    <name evidence="6" type="primary">ga24175</name>
    <name evidence="6" type="ORF">PR202_ga24175</name>
</gene>
<proteinExistence type="inferred from homology"/>
<feature type="chain" id="PRO_5043719399" description="GDSL esterase/lipase" evidence="5">
    <location>
        <begin position="21"/>
        <end position="379"/>
    </location>
</feature>
<keyword evidence="2 5" id="KW-0732">Signal</keyword>
<dbReference type="EMBL" id="BQKI01000012">
    <property type="protein sequence ID" value="GJN06446.1"/>
    <property type="molecule type" value="Genomic_DNA"/>
</dbReference>
<comment type="caution">
    <text evidence="6">The sequence shown here is derived from an EMBL/GenBank/DDBJ whole genome shotgun (WGS) entry which is preliminary data.</text>
</comment>
<evidence type="ECO:0000313" key="6">
    <source>
        <dbReference type="EMBL" id="GJN06446.1"/>
    </source>
</evidence>
<dbReference type="Gene3D" id="3.40.50.1110">
    <property type="entry name" value="SGNH hydrolase"/>
    <property type="match status" value="1"/>
</dbReference>
<dbReference type="CDD" id="cd01837">
    <property type="entry name" value="SGNH_plant_lipase_like"/>
    <property type="match status" value="1"/>
</dbReference>